<keyword evidence="2" id="KW-0238">DNA-binding</keyword>
<dbReference type="InterPro" id="IPR012318">
    <property type="entry name" value="HTH_CRP"/>
</dbReference>
<dbReference type="SUPFAM" id="SSF46785">
    <property type="entry name" value="Winged helix' DNA-binding domain"/>
    <property type="match status" value="1"/>
</dbReference>
<evidence type="ECO:0000256" key="1">
    <source>
        <dbReference type="ARBA" id="ARBA00023015"/>
    </source>
</evidence>
<dbReference type="InterPro" id="IPR036390">
    <property type="entry name" value="WH_DNA-bd_sf"/>
</dbReference>
<proteinExistence type="predicted"/>
<organism evidence="4 5">
    <name type="scientific">Weissella koreensis</name>
    <dbReference type="NCBI Taxonomy" id="165096"/>
    <lineage>
        <taxon>Bacteria</taxon>
        <taxon>Bacillati</taxon>
        <taxon>Bacillota</taxon>
        <taxon>Bacilli</taxon>
        <taxon>Lactobacillales</taxon>
        <taxon>Lactobacillaceae</taxon>
        <taxon>Weissella</taxon>
    </lineage>
</organism>
<keyword evidence="5" id="KW-1185">Reference proteome</keyword>
<dbReference type="InterPro" id="IPR018335">
    <property type="entry name" value="Tscrpt_reg_HTH_Crp-type_CS"/>
</dbReference>
<dbReference type="RefSeq" id="WP_104914383.1">
    <property type="nucleotide sequence ID" value="NZ_CP026847.1"/>
</dbReference>
<protein>
    <submittedName>
        <fullName evidence="4">Crp/Fnr family transcriptional regulator</fullName>
    </submittedName>
</protein>
<dbReference type="Gene3D" id="2.60.120.10">
    <property type="entry name" value="Jelly Rolls"/>
    <property type="match status" value="1"/>
</dbReference>
<evidence type="ECO:0000256" key="3">
    <source>
        <dbReference type="ARBA" id="ARBA00023163"/>
    </source>
</evidence>
<dbReference type="GO" id="GO:0003677">
    <property type="term" value="F:DNA binding"/>
    <property type="evidence" value="ECO:0007669"/>
    <property type="project" value="UniProtKB-KW"/>
</dbReference>
<dbReference type="Pfam" id="PF13545">
    <property type="entry name" value="HTH_Crp_2"/>
    <property type="match status" value="1"/>
</dbReference>
<reference evidence="4 5" key="1">
    <citation type="submission" date="2019-08" db="EMBL/GenBank/DDBJ databases">
        <authorList>
            <person name="Chang H.C."/>
            <person name="Mun S.Y."/>
        </authorList>
    </citation>
    <scope>NUCLEOTIDE SEQUENCE [LARGE SCALE GENOMIC DNA]</scope>
    <source>
        <strain evidence="4 5">SK</strain>
    </source>
</reference>
<keyword evidence="1" id="KW-0805">Transcription regulation</keyword>
<dbReference type="PROSITE" id="PS51063">
    <property type="entry name" value="HTH_CRP_2"/>
    <property type="match status" value="1"/>
</dbReference>
<evidence type="ECO:0000313" key="5">
    <source>
        <dbReference type="Proteomes" id="UP000516446"/>
    </source>
</evidence>
<gene>
    <name evidence="4" type="ORF">FY536_00255</name>
</gene>
<accession>A0A7H1MK06</accession>
<keyword evidence="3" id="KW-0804">Transcription</keyword>
<sequence length="224" mass="26246">MDINNIEYLLNSLKHKGVPIITKKRHTYLTYHGFEENITYILKKGVIKNSIILQDGREFNISYMTKPNVVNLLRDDEISKDNDQPFNIRIESDVAEFYKMDRIDFWNMVNNDEKLRTYVSEYYKNKLSQNITHLQMISMNGKSGAVCAFIYELTKLFGKHLSDQKDVYIDFIVTNEDIASFCGINSQSSVNRILTTLRQQKIIDIKNHHIIIKDMEHLLDNVAM</sequence>
<dbReference type="EMBL" id="CP043431">
    <property type="protein sequence ID" value="QNT63792.1"/>
    <property type="molecule type" value="Genomic_DNA"/>
</dbReference>
<dbReference type="Gene3D" id="1.10.10.10">
    <property type="entry name" value="Winged helix-like DNA-binding domain superfamily/Winged helix DNA-binding domain"/>
    <property type="match status" value="1"/>
</dbReference>
<dbReference type="InterPro" id="IPR018490">
    <property type="entry name" value="cNMP-bd_dom_sf"/>
</dbReference>
<name>A0A7H1MK06_9LACO</name>
<dbReference type="AlphaFoldDB" id="A0A7H1MK06"/>
<evidence type="ECO:0000256" key="2">
    <source>
        <dbReference type="ARBA" id="ARBA00023125"/>
    </source>
</evidence>
<evidence type="ECO:0000313" key="4">
    <source>
        <dbReference type="EMBL" id="QNT63792.1"/>
    </source>
</evidence>
<dbReference type="SUPFAM" id="SSF51206">
    <property type="entry name" value="cAMP-binding domain-like"/>
    <property type="match status" value="1"/>
</dbReference>
<dbReference type="InterPro" id="IPR036388">
    <property type="entry name" value="WH-like_DNA-bd_sf"/>
</dbReference>
<dbReference type="GO" id="GO:0003700">
    <property type="term" value="F:DNA-binding transcription factor activity"/>
    <property type="evidence" value="ECO:0007669"/>
    <property type="project" value="InterPro"/>
</dbReference>
<dbReference type="InterPro" id="IPR014710">
    <property type="entry name" value="RmlC-like_jellyroll"/>
</dbReference>
<dbReference type="PROSITE" id="PS00042">
    <property type="entry name" value="HTH_CRP_1"/>
    <property type="match status" value="1"/>
</dbReference>
<dbReference type="Proteomes" id="UP000516446">
    <property type="component" value="Chromosome"/>
</dbReference>